<comment type="caution">
    <text evidence="1">The sequence shown here is derived from an EMBL/GenBank/DDBJ whole genome shotgun (WGS) entry which is preliminary data.</text>
</comment>
<evidence type="ECO:0000313" key="2">
    <source>
        <dbReference type="Proteomes" id="UP000717696"/>
    </source>
</evidence>
<evidence type="ECO:0000313" key="1">
    <source>
        <dbReference type="EMBL" id="KAH7149680.1"/>
    </source>
</evidence>
<dbReference type="Proteomes" id="UP000717696">
    <property type="component" value="Unassembled WGS sequence"/>
</dbReference>
<protein>
    <submittedName>
        <fullName evidence="1">Uncharacterized protein</fullName>
    </submittedName>
</protein>
<proteinExistence type="predicted"/>
<organism evidence="1 2">
    <name type="scientific">Dactylonectria estremocensis</name>
    <dbReference type="NCBI Taxonomy" id="1079267"/>
    <lineage>
        <taxon>Eukaryota</taxon>
        <taxon>Fungi</taxon>
        <taxon>Dikarya</taxon>
        <taxon>Ascomycota</taxon>
        <taxon>Pezizomycotina</taxon>
        <taxon>Sordariomycetes</taxon>
        <taxon>Hypocreomycetidae</taxon>
        <taxon>Hypocreales</taxon>
        <taxon>Nectriaceae</taxon>
        <taxon>Dactylonectria</taxon>
    </lineage>
</organism>
<dbReference type="AlphaFoldDB" id="A0A9P9EXK4"/>
<accession>A0A9P9EXK4</accession>
<sequence length="219" mass="23625">MELLPRCSSVPAASHISTPHTFRQQVRARRYLPLRQQPRVVCHGPPTHQPASHLITDRCPNVPGSQGVPELTAVPELPAFLELTLPSHSSLPLGRGTRGDLPGWQSGRGGLPATSQGPLVSSKRTNPLRLIVRTARPSAGVAVRNRMTWDVKQYLCAQGLVAHPEQDGDGQRLIDCVISPCRNSYACVVSQSRPELWVGTASGGSVRFGRLSGRVVSEA</sequence>
<dbReference type="OrthoDB" id="10543928at2759"/>
<gene>
    <name evidence="1" type="ORF">B0J13DRAFT_312562</name>
</gene>
<name>A0A9P9EXK4_9HYPO</name>
<reference evidence="1" key="1">
    <citation type="journal article" date="2021" name="Nat. Commun.">
        <title>Genetic determinants of endophytism in the Arabidopsis root mycobiome.</title>
        <authorList>
            <person name="Mesny F."/>
            <person name="Miyauchi S."/>
            <person name="Thiergart T."/>
            <person name="Pickel B."/>
            <person name="Atanasova L."/>
            <person name="Karlsson M."/>
            <person name="Huettel B."/>
            <person name="Barry K.W."/>
            <person name="Haridas S."/>
            <person name="Chen C."/>
            <person name="Bauer D."/>
            <person name="Andreopoulos W."/>
            <person name="Pangilinan J."/>
            <person name="LaButti K."/>
            <person name="Riley R."/>
            <person name="Lipzen A."/>
            <person name="Clum A."/>
            <person name="Drula E."/>
            <person name="Henrissat B."/>
            <person name="Kohler A."/>
            <person name="Grigoriev I.V."/>
            <person name="Martin F.M."/>
            <person name="Hacquard S."/>
        </authorList>
    </citation>
    <scope>NUCLEOTIDE SEQUENCE</scope>
    <source>
        <strain evidence="1">MPI-CAGE-AT-0021</strain>
    </source>
</reference>
<dbReference type="EMBL" id="JAGMUU010000007">
    <property type="protein sequence ID" value="KAH7149680.1"/>
    <property type="molecule type" value="Genomic_DNA"/>
</dbReference>
<keyword evidence="2" id="KW-1185">Reference proteome</keyword>